<dbReference type="Proteomes" id="UP001560573">
    <property type="component" value="Unassembled WGS sequence"/>
</dbReference>
<dbReference type="RefSeq" id="WP_369331391.1">
    <property type="nucleotide sequence ID" value="NZ_JAULBC010000007.1"/>
</dbReference>
<dbReference type="EMBL" id="JAULBC010000007">
    <property type="protein sequence ID" value="MEX6689985.1"/>
    <property type="molecule type" value="Genomic_DNA"/>
</dbReference>
<organism evidence="1 2">
    <name type="scientific">Danxiaibacter flavus</name>
    <dbReference type="NCBI Taxonomy" id="3049108"/>
    <lineage>
        <taxon>Bacteria</taxon>
        <taxon>Pseudomonadati</taxon>
        <taxon>Bacteroidota</taxon>
        <taxon>Chitinophagia</taxon>
        <taxon>Chitinophagales</taxon>
        <taxon>Chitinophagaceae</taxon>
        <taxon>Danxiaibacter</taxon>
    </lineage>
</organism>
<accession>A0ABV3ZKG0</accession>
<proteinExistence type="predicted"/>
<reference evidence="1 2" key="1">
    <citation type="submission" date="2023-07" db="EMBL/GenBank/DDBJ databases">
        <authorList>
            <person name="Lian W.-H."/>
        </authorList>
    </citation>
    <scope>NUCLEOTIDE SEQUENCE [LARGE SCALE GENOMIC DNA]</scope>
    <source>
        <strain evidence="1 2">SYSU DXS3180</strain>
    </source>
</reference>
<keyword evidence="2" id="KW-1185">Reference proteome</keyword>
<evidence type="ECO:0000313" key="2">
    <source>
        <dbReference type="Proteomes" id="UP001560573"/>
    </source>
</evidence>
<protein>
    <submittedName>
        <fullName evidence="1">Uncharacterized protein</fullName>
    </submittedName>
</protein>
<gene>
    <name evidence="1" type="ORF">QTN47_20925</name>
</gene>
<dbReference type="SUPFAM" id="SSF160574">
    <property type="entry name" value="BT0923-like"/>
    <property type="match status" value="1"/>
</dbReference>
<dbReference type="Gene3D" id="3.10.450.360">
    <property type="match status" value="1"/>
</dbReference>
<comment type="caution">
    <text evidence="1">The sequence shown here is derived from an EMBL/GenBank/DDBJ whole genome shotgun (WGS) entry which is preliminary data.</text>
</comment>
<sequence length="70" mass="8059">MKDATWKKEEGMYKSKFTENGKKVTVHMDKSGNEMEKGYYIEQSELPQLAQDYLKKNCTGAKFEEVSKSG</sequence>
<name>A0ABV3ZKG0_9BACT</name>
<evidence type="ECO:0000313" key="1">
    <source>
        <dbReference type="EMBL" id="MEX6689985.1"/>
    </source>
</evidence>